<feature type="transmembrane region" description="Helical" evidence="10">
    <location>
        <begin position="280"/>
        <end position="300"/>
    </location>
</feature>
<evidence type="ECO:0000313" key="12">
    <source>
        <dbReference type="Proteomes" id="UP001056539"/>
    </source>
</evidence>
<keyword evidence="8 10" id="KW-0472">Membrane</keyword>
<feature type="transmembrane region" description="Helical" evidence="10">
    <location>
        <begin position="160"/>
        <end position="181"/>
    </location>
</feature>
<dbReference type="PIRSF" id="PIRSF006603">
    <property type="entry name" value="DinF"/>
    <property type="match status" value="1"/>
</dbReference>
<keyword evidence="6 10" id="KW-1133">Transmembrane helix</keyword>
<dbReference type="GO" id="GO:0042910">
    <property type="term" value="F:xenobiotic transmembrane transporter activity"/>
    <property type="evidence" value="ECO:0007669"/>
    <property type="project" value="InterPro"/>
</dbReference>
<dbReference type="GO" id="GO:0015297">
    <property type="term" value="F:antiporter activity"/>
    <property type="evidence" value="ECO:0007669"/>
    <property type="project" value="UniProtKB-KW"/>
</dbReference>
<keyword evidence="7" id="KW-0406">Ion transport</keyword>
<feature type="transmembrane region" description="Helical" evidence="10">
    <location>
        <begin position="412"/>
        <end position="433"/>
    </location>
</feature>
<evidence type="ECO:0000256" key="4">
    <source>
        <dbReference type="ARBA" id="ARBA00022475"/>
    </source>
</evidence>
<evidence type="ECO:0000313" key="11">
    <source>
        <dbReference type="EMBL" id="URA10272.1"/>
    </source>
</evidence>
<feature type="transmembrane region" description="Helical" evidence="10">
    <location>
        <begin position="14"/>
        <end position="34"/>
    </location>
</feature>
<feature type="transmembrane region" description="Helical" evidence="10">
    <location>
        <begin position="353"/>
        <end position="371"/>
    </location>
</feature>
<name>A0AAX3BDE0_9SPIR</name>
<dbReference type="InterPro" id="IPR050222">
    <property type="entry name" value="MATE_MdtK"/>
</dbReference>
<evidence type="ECO:0000256" key="3">
    <source>
        <dbReference type="ARBA" id="ARBA00022449"/>
    </source>
</evidence>
<dbReference type="GO" id="GO:0006811">
    <property type="term" value="P:monoatomic ion transport"/>
    <property type="evidence" value="ECO:0007669"/>
    <property type="project" value="UniProtKB-KW"/>
</dbReference>
<feature type="transmembrane region" description="Helical" evidence="10">
    <location>
        <begin position="316"/>
        <end position="333"/>
    </location>
</feature>
<evidence type="ECO:0000256" key="7">
    <source>
        <dbReference type="ARBA" id="ARBA00023065"/>
    </source>
</evidence>
<dbReference type="InterPro" id="IPR002528">
    <property type="entry name" value="MATE_fam"/>
</dbReference>
<evidence type="ECO:0000256" key="8">
    <source>
        <dbReference type="ARBA" id="ARBA00023136"/>
    </source>
</evidence>
<dbReference type="AlphaFoldDB" id="A0AAX3BDE0"/>
<dbReference type="Proteomes" id="UP001056539">
    <property type="component" value="Chromosome"/>
</dbReference>
<feature type="transmembrane region" description="Helical" evidence="10">
    <location>
        <begin position="87"/>
        <end position="112"/>
    </location>
</feature>
<feature type="transmembrane region" description="Helical" evidence="10">
    <location>
        <begin position="132"/>
        <end position="153"/>
    </location>
</feature>
<feature type="transmembrane region" description="Helical" evidence="10">
    <location>
        <begin position="235"/>
        <end position="260"/>
    </location>
</feature>
<evidence type="ECO:0000256" key="9">
    <source>
        <dbReference type="ARBA" id="ARBA00031636"/>
    </source>
</evidence>
<protein>
    <recommendedName>
        <fullName evidence="9">Multidrug-efflux transporter</fullName>
    </recommendedName>
</protein>
<dbReference type="InterPro" id="IPR048279">
    <property type="entry name" value="MdtK-like"/>
</dbReference>
<evidence type="ECO:0000256" key="10">
    <source>
        <dbReference type="SAM" id="Phobius"/>
    </source>
</evidence>
<dbReference type="EMBL" id="CP073355">
    <property type="protein sequence ID" value="URA10272.1"/>
    <property type="molecule type" value="Genomic_DNA"/>
</dbReference>
<feature type="transmembrane region" description="Helical" evidence="10">
    <location>
        <begin position="46"/>
        <end position="75"/>
    </location>
</feature>
<dbReference type="KEGG" id="taqu:KDW03_00250"/>
<evidence type="ECO:0000256" key="1">
    <source>
        <dbReference type="ARBA" id="ARBA00004651"/>
    </source>
</evidence>
<keyword evidence="4" id="KW-1003">Cell membrane</keyword>
<dbReference type="PANTHER" id="PTHR43298">
    <property type="entry name" value="MULTIDRUG RESISTANCE PROTEIN NORM-RELATED"/>
    <property type="match status" value="1"/>
</dbReference>
<dbReference type="NCBIfam" id="TIGR00797">
    <property type="entry name" value="matE"/>
    <property type="match status" value="1"/>
</dbReference>
<organism evidence="11 12">
    <name type="scientific">Thermospira aquatica</name>
    <dbReference type="NCBI Taxonomy" id="2828656"/>
    <lineage>
        <taxon>Bacteria</taxon>
        <taxon>Pseudomonadati</taxon>
        <taxon>Spirochaetota</taxon>
        <taxon>Spirochaetia</taxon>
        <taxon>Brevinematales</taxon>
        <taxon>Thermospiraceae</taxon>
        <taxon>Thermospira</taxon>
    </lineage>
</organism>
<dbReference type="PANTHER" id="PTHR43298:SF2">
    <property type="entry name" value="FMN_FAD EXPORTER YEEO-RELATED"/>
    <property type="match status" value="1"/>
</dbReference>
<dbReference type="GO" id="GO:0005886">
    <property type="term" value="C:plasma membrane"/>
    <property type="evidence" value="ECO:0007669"/>
    <property type="project" value="UniProtKB-SubCell"/>
</dbReference>
<reference evidence="11" key="2">
    <citation type="submission" date="2022-06" db="EMBL/GenBank/DDBJ databases">
        <title>Thermospira aquatica gen. nov., sp. nov.</title>
        <authorList>
            <person name="Ben Ali Gam Z."/>
            <person name="Labat M."/>
        </authorList>
    </citation>
    <scope>NUCLEOTIDE SEQUENCE</scope>
    <source>
        <strain evidence="11">F1F22</strain>
    </source>
</reference>
<evidence type="ECO:0000256" key="2">
    <source>
        <dbReference type="ARBA" id="ARBA00022448"/>
    </source>
</evidence>
<gene>
    <name evidence="11" type="ORF">KDW03_00250</name>
</gene>
<keyword evidence="5 10" id="KW-0812">Transmembrane</keyword>
<sequence length="456" mass="50516">MKNISHRFVEYRRLFSLAIPVMTGFLAFHVLGIIDVVMVGRLGPEALAAVGLANTLFFFVLAPVEGFLGATLILLPAMVARKSEKEIAQASSTLTIVSGVVGVLFLFLYPLLSFYLGTMSSDPVVLRMARSYLFIRLGGAIFSTMGIVWWRIFLAFEKNFLIAVFSYLVVGINILGNWLFIFGPGPFPALGVGGAAGATVFAQGVNVGLFLIFGRRFIHSSLKKSWFSWSFLKEFAHIGWPMGATYLIEILAWTVFVSIIARLGTAAVATHEIALKIKDLSLLLGIALASVITQQVSFFIGQQNPGEARRVTRQGVQINMIMMGIIGVIYWFFPEDLVRLVSQDETLIVSGSRLLRFMALYQIVDGLFIAYRAGLEGLGKTKLIRNISLVIDYLLWLPLAWLGTFVFKWGVIGAWFGLTVTVAVLSAIFYRLFSQEVHRAKPLEHHVVSTADEEIR</sequence>
<evidence type="ECO:0000256" key="6">
    <source>
        <dbReference type="ARBA" id="ARBA00022989"/>
    </source>
</evidence>
<accession>A0AAX3BDE0</accession>
<proteinExistence type="predicted"/>
<reference evidence="11" key="1">
    <citation type="submission" date="2021-04" db="EMBL/GenBank/DDBJ databases">
        <authorList>
            <person name="Postec A."/>
        </authorList>
    </citation>
    <scope>NUCLEOTIDE SEQUENCE</scope>
    <source>
        <strain evidence="11">F1F22</strain>
    </source>
</reference>
<feature type="transmembrane region" description="Helical" evidence="10">
    <location>
        <begin position="383"/>
        <end position="406"/>
    </location>
</feature>
<comment type="subcellular location">
    <subcellularLocation>
        <location evidence="1">Cell membrane</location>
        <topology evidence="1">Multi-pass membrane protein</topology>
    </subcellularLocation>
</comment>
<evidence type="ECO:0000256" key="5">
    <source>
        <dbReference type="ARBA" id="ARBA00022692"/>
    </source>
</evidence>
<dbReference type="Pfam" id="PF01554">
    <property type="entry name" value="MatE"/>
    <property type="match status" value="2"/>
</dbReference>
<feature type="transmembrane region" description="Helical" evidence="10">
    <location>
        <begin position="187"/>
        <end position="214"/>
    </location>
</feature>
<keyword evidence="12" id="KW-1185">Reference proteome</keyword>
<dbReference type="RefSeq" id="WP_271435403.1">
    <property type="nucleotide sequence ID" value="NZ_CP073355.1"/>
</dbReference>
<keyword evidence="2" id="KW-0813">Transport</keyword>
<keyword evidence="3" id="KW-0050">Antiport</keyword>